<dbReference type="PROSITE" id="PS50119">
    <property type="entry name" value="ZF_BBOX"/>
    <property type="match status" value="1"/>
</dbReference>
<reference evidence="13" key="1">
    <citation type="submission" date="2020-07" db="EMBL/GenBank/DDBJ databases">
        <authorList>
            <person name="Lin J."/>
        </authorList>
    </citation>
    <scope>NUCLEOTIDE SEQUENCE</scope>
</reference>
<dbReference type="AlphaFoldDB" id="A0A6V7NVN0"/>
<evidence type="ECO:0000256" key="7">
    <source>
        <dbReference type="ARBA" id="ARBA00023242"/>
    </source>
</evidence>
<evidence type="ECO:0000256" key="1">
    <source>
        <dbReference type="ARBA" id="ARBA00004123"/>
    </source>
</evidence>
<dbReference type="GO" id="GO:0006355">
    <property type="term" value="P:regulation of DNA-templated transcription"/>
    <property type="evidence" value="ECO:0007669"/>
    <property type="project" value="UniProtKB-ARBA"/>
</dbReference>
<evidence type="ECO:0000256" key="4">
    <source>
        <dbReference type="ARBA" id="ARBA00022737"/>
    </source>
</evidence>
<comment type="subcellular location">
    <subcellularLocation>
        <location evidence="1 9">Nucleus</location>
    </subcellularLocation>
</comment>
<dbReference type="Pfam" id="PF06203">
    <property type="entry name" value="CCT"/>
    <property type="match status" value="1"/>
</dbReference>
<proteinExistence type="inferred from homology"/>
<dbReference type="PANTHER" id="PTHR31717:SF46">
    <property type="entry name" value="CCT MOTIF FAMILY PROTEIN-RELATED"/>
    <property type="match status" value="1"/>
</dbReference>
<dbReference type="InterPro" id="IPR049808">
    <property type="entry name" value="CONSTANS-like_Bbox1"/>
</dbReference>
<feature type="domain" description="B box-type" evidence="11">
    <location>
        <begin position="2"/>
        <end position="46"/>
    </location>
</feature>
<evidence type="ECO:0000259" key="11">
    <source>
        <dbReference type="PROSITE" id="PS50119"/>
    </source>
</evidence>
<keyword evidence="7 9" id="KW-0539">Nucleus</keyword>
<evidence type="ECO:0000256" key="3">
    <source>
        <dbReference type="ARBA" id="ARBA00022723"/>
    </source>
</evidence>
<dbReference type="GO" id="GO:0005634">
    <property type="term" value="C:nucleus"/>
    <property type="evidence" value="ECO:0007669"/>
    <property type="project" value="UniProtKB-SubCell"/>
</dbReference>
<keyword evidence="3" id="KW-0479">Metal-binding</keyword>
<dbReference type="CDD" id="cd19821">
    <property type="entry name" value="Bbox1_BBX-like"/>
    <property type="match status" value="1"/>
</dbReference>
<evidence type="ECO:0000256" key="6">
    <source>
        <dbReference type="ARBA" id="ARBA00022833"/>
    </source>
</evidence>
<name>A0A6V7NVN0_ANACO</name>
<accession>A0A6V7NVN0</accession>
<dbReference type="GO" id="GO:0008270">
    <property type="term" value="F:zinc ion binding"/>
    <property type="evidence" value="ECO:0007669"/>
    <property type="project" value="UniProtKB-KW"/>
</dbReference>
<protein>
    <recommendedName>
        <fullName evidence="14">Zinc finger protein CONSTANS-LIKE 11</fullName>
    </recommendedName>
</protein>
<feature type="compositionally biased region" description="Pro residues" evidence="10">
    <location>
        <begin position="55"/>
        <end position="88"/>
    </location>
</feature>
<evidence type="ECO:0000259" key="12">
    <source>
        <dbReference type="PROSITE" id="PS51017"/>
    </source>
</evidence>
<keyword evidence="6" id="KW-0862">Zinc</keyword>
<feature type="domain" description="CCT" evidence="12">
    <location>
        <begin position="350"/>
        <end position="392"/>
    </location>
</feature>
<organism evidence="13">
    <name type="scientific">Ananas comosus var. bracteatus</name>
    <name type="common">red pineapple</name>
    <dbReference type="NCBI Taxonomy" id="296719"/>
    <lineage>
        <taxon>Eukaryota</taxon>
        <taxon>Viridiplantae</taxon>
        <taxon>Streptophyta</taxon>
        <taxon>Embryophyta</taxon>
        <taxon>Tracheophyta</taxon>
        <taxon>Spermatophyta</taxon>
        <taxon>Magnoliopsida</taxon>
        <taxon>Liliopsida</taxon>
        <taxon>Poales</taxon>
        <taxon>Bromeliaceae</taxon>
        <taxon>Bromelioideae</taxon>
        <taxon>Ananas</taxon>
    </lineage>
</organism>
<feature type="region of interest" description="Disordered" evidence="10">
    <location>
        <begin position="45"/>
        <end position="90"/>
    </location>
</feature>
<sequence>METPPLCEFCCGQRALVYCKADGAPLCLPCDGIVHSANALSAATPAPSSATAASPSPPPSAPRPPPLPLPLLLEQPPPPPRRPPPPPRLLLRPAAPADLSCLWSDANSNSPVPATVPAFDLPPLPDEGLATIVDPWIAAASSSLLVPDAEELQEFLQNRSDLPKAIILLAMLSNVNCPRSMGIYNNDHDVLYDCVSSGDIGFTIDDDGEMIGYFHSVAGYPYQGARLEGVLSEKNISAADSCGHVENALEASSLVQYDCRTIPSSHIVEPANVLQALSDSDHFLLSMSSNRNINLSFPHGNVYPNISLSLSNLTGESSVADYQDCEASPIFLAGESLCDSNMETGQPQARNEAKMRYNEKKKSRLFGKQIRYASRKARADTRKRVKGRFVKAGDVYDYDPVKKASN</sequence>
<gene>
    <name evidence="13" type="ORF">CB5_LOCUS5882</name>
</gene>
<evidence type="ECO:0000256" key="2">
    <source>
        <dbReference type="ARBA" id="ARBA00010024"/>
    </source>
</evidence>
<evidence type="ECO:0000256" key="5">
    <source>
        <dbReference type="ARBA" id="ARBA00022771"/>
    </source>
</evidence>
<dbReference type="InterPro" id="IPR000315">
    <property type="entry name" value="Znf_B-box"/>
</dbReference>
<keyword evidence="4" id="KW-0677">Repeat</keyword>
<evidence type="ECO:0008006" key="14">
    <source>
        <dbReference type="Google" id="ProtNLM"/>
    </source>
</evidence>
<keyword evidence="5 8" id="KW-0863">Zinc-finger</keyword>
<evidence type="ECO:0000256" key="10">
    <source>
        <dbReference type="SAM" id="MobiDB-lite"/>
    </source>
</evidence>
<dbReference type="PROSITE" id="PS51017">
    <property type="entry name" value="CCT"/>
    <property type="match status" value="1"/>
</dbReference>
<dbReference type="PANTHER" id="PTHR31717">
    <property type="entry name" value="ZINC FINGER PROTEIN CONSTANS-LIKE 10"/>
    <property type="match status" value="1"/>
</dbReference>
<comment type="similarity">
    <text evidence="2">Belongs to the CONSTANS family.</text>
</comment>
<evidence type="ECO:0000313" key="13">
    <source>
        <dbReference type="EMBL" id="CAD1822671.1"/>
    </source>
</evidence>
<evidence type="ECO:0000256" key="8">
    <source>
        <dbReference type="PROSITE-ProRule" id="PRU00024"/>
    </source>
</evidence>
<feature type="compositionally biased region" description="Low complexity" evidence="10">
    <location>
        <begin position="45"/>
        <end position="54"/>
    </location>
</feature>
<evidence type="ECO:0000256" key="9">
    <source>
        <dbReference type="PROSITE-ProRule" id="PRU00357"/>
    </source>
</evidence>
<dbReference type="InterPro" id="IPR010402">
    <property type="entry name" value="CCT_domain"/>
</dbReference>
<dbReference type="EMBL" id="LR862142">
    <property type="protein sequence ID" value="CAD1822671.1"/>
    <property type="molecule type" value="Genomic_DNA"/>
</dbReference>